<feature type="region of interest" description="Disordered" evidence="1">
    <location>
        <begin position="220"/>
        <end position="257"/>
    </location>
</feature>
<feature type="compositionally biased region" description="Polar residues" evidence="1">
    <location>
        <begin position="606"/>
        <end position="619"/>
    </location>
</feature>
<feature type="compositionally biased region" description="Polar residues" evidence="1">
    <location>
        <begin position="718"/>
        <end position="736"/>
    </location>
</feature>
<feature type="compositionally biased region" description="Polar residues" evidence="1">
    <location>
        <begin position="1135"/>
        <end position="1149"/>
    </location>
</feature>
<feature type="region of interest" description="Disordered" evidence="1">
    <location>
        <begin position="1119"/>
        <end position="1152"/>
    </location>
</feature>
<dbReference type="eggNOG" id="ENOG502SRDJ">
    <property type="taxonomic scope" value="Eukaryota"/>
</dbReference>
<feature type="region of interest" description="Disordered" evidence="1">
    <location>
        <begin position="782"/>
        <end position="835"/>
    </location>
</feature>
<dbReference type="InterPro" id="IPR012340">
    <property type="entry name" value="NA-bd_OB-fold"/>
</dbReference>
<feature type="domain" description="Telomeric single stranded DNA binding POT1/Cdc13" evidence="2">
    <location>
        <begin position="846"/>
        <end position="979"/>
    </location>
</feature>
<feature type="compositionally biased region" description="Basic and acidic residues" evidence="1">
    <location>
        <begin position="1119"/>
        <end position="1131"/>
    </location>
</feature>
<dbReference type="GO" id="GO:0000781">
    <property type="term" value="C:chromosome, telomeric region"/>
    <property type="evidence" value="ECO:0007669"/>
    <property type="project" value="InterPro"/>
</dbReference>
<dbReference type="RefSeq" id="XP_002544374.1">
    <property type="nucleotide sequence ID" value="XM_002544328.1"/>
</dbReference>
<reference evidence="4" key="1">
    <citation type="journal article" date="2009" name="Genome Res.">
        <title>Comparative genomic analyses of the human fungal pathogens Coccidioides and their relatives.</title>
        <authorList>
            <person name="Sharpton T.J."/>
            <person name="Stajich J.E."/>
            <person name="Rounsley S.D."/>
            <person name="Gardner M.J."/>
            <person name="Wortman J.R."/>
            <person name="Jordar V.S."/>
            <person name="Maiti R."/>
            <person name="Kodira C.D."/>
            <person name="Neafsey D.E."/>
            <person name="Zeng Q."/>
            <person name="Hung C.-Y."/>
            <person name="McMahan C."/>
            <person name="Muszewska A."/>
            <person name="Grynberg M."/>
            <person name="Mandel M.A."/>
            <person name="Kellner E.M."/>
            <person name="Barker B.M."/>
            <person name="Galgiani J.N."/>
            <person name="Orbach M.J."/>
            <person name="Kirkland T.N."/>
            <person name="Cole G.T."/>
            <person name="Henn M.R."/>
            <person name="Birren B.W."/>
            <person name="Taylor J.W."/>
        </authorList>
    </citation>
    <scope>NUCLEOTIDE SEQUENCE [LARGE SCALE GENOMIC DNA]</scope>
    <source>
        <strain evidence="4">UAMH 1704</strain>
    </source>
</reference>
<organism evidence="3 4">
    <name type="scientific">Uncinocarpus reesii (strain UAMH 1704)</name>
    <dbReference type="NCBI Taxonomy" id="336963"/>
    <lineage>
        <taxon>Eukaryota</taxon>
        <taxon>Fungi</taxon>
        <taxon>Dikarya</taxon>
        <taxon>Ascomycota</taxon>
        <taxon>Pezizomycotina</taxon>
        <taxon>Eurotiomycetes</taxon>
        <taxon>Eurotiomycetidae</taxon>
        <taxon>Onygenales</taxon>
        <taxon>Onygenaceae</taxon>
        <taxon>Uncinocarpus</taxon>
    </lineage>
</organism>
<dbReference type="GO" id="GO:0003677">
    <property type="term" value="F:DNA binding"/>
    <property type="evidence" value="ECO:0007669"/>
    <property type="project" value="InterPro"/>
</dbReference>
<feature type="compositionally biased region" description="Acidic residues" evidence="1">
    <location>
        <begin position="469"/>
        <end position="483"/>
    </location>
</feature>
<dbReference type="GO" id="GO:0000723">
    <property type="term" value="P:telomere maintenance"/>
    <property type="evidence" value="ECO:0007669"/>
    <property type="project" value="InterPro"/>
</dbReference>
<dbReference type="Pfam" id="PF02765">
    <property type="entry name" value="POT1"/>
    <property type="match status" value="1"/>
</dbReference>
<keyword evidence="4" id="KW-1185">Reference proteome</keyword>
<accession>C4JM33</accession>
<protein>
    <recommendedName>
        <fullName evidence="2">Telomeric single stranded DNA binding POT1/Cdc13 domain-containing protein</fullName>
    </recommendedName>
</protein>
<evidence type="ECO:0000259" key="2">
    <source>
        <dbReference type="SMART" id="SM00976"/>
    </source>
</evidence>
<dbReference type="EMBL" id="CH476616">
    <property type="protein sequence ID" value="EEP79045.1"/>
    <property type="molecule type" value="Genomic_DNA"/>
</dbReference>
<feature type="compositionally biased region" description="Low complexity" evidence="1">
    <location>
        <begin position="620"/>
        <end position="629"/>
    </location>
</feature>
<name>C4JM33_UNCRE</name>
<sequence>MEQLLLSSLLTPIASLSPNIEHLERRYVRAVVILLWPYSSSTKQCGLLLSEPDFRLRGLKGQIKAIFHNGAAEAVARSKIAIGDIICLSLDRTAWKASDNGRSDPVHGTEWDIEFSDRVLLEVYRESKHFDTVDFTSITIEPLDGTLHKATSQSLFPVPRSPSPLNENGHIWSSPAFARSLPTSMITDGVEEDGFMLGRGRKRTKFGRLSSEWVFLDSPPSPIEIDTGSLEDGVSEDSNAEDHVSTDMPSPPVVTGTNNLAVNQQAQEEGLHPTPNPSSSPNFMATVSPRSHDGVTHVDEIATSSVTPSLSTLDSASSFVNARRTASEPEPAHEIVPTISKASKDQPTEHTQAVISRDMLPENSDIGRIEKSQQSILDYQESISRSPVLSIHPPYEVTISNEGIFTGGNDSTPSPGASEDVEEYIRSPSIPVGDSESGHSQYWSEPAAEATMERDLGETVRLESAWAESWDDESEVPTNEEIESVSSRLLSNDEVERHSENDFGTSIIHDDFKHEMPTGTFNGTPYPQEVIVLDSDDSESDASHSDVTPSNAPQDGIGDRFPEESASRDSFVSTTDVESEPHQRAFSVVSMSQEKGDSDSEPDAQEGQNFIRTNEIQRWSRSASSASESVGDIGESSLLGTDSEISPESKDPVSHADSSFAIDPALFLDGAGADLPLERPIYGNIQTLTPRDTQETCTSHYQPPVPTARASHVMPTPEISQETQISRPSFSSLYGTETEPTFNSVLEGSLEGIRPNIAEIQDNALQSPNRAIRKGAALLERDSLFDDDAPPKGTDAEDASHRKASTQDRSLEPSSVVSSPIADTPIQHHGHPSGHTSGFRTKLSYFCPLSLLAGNFHQPTDTISAIFSVSPVSKARGVPSNHFITLHITDSSMAGDLVCAQVFCKSKTQLPVCTQGDIILLRNFKVQSIDHKMMLNSMDDSSWAVFVQGAVENVQMNGAPVEFAEEERAYVAGLRQWYLDSGAALVAKKMPRSGDSRSVETSSSIAPSESGSTSSRGRGDIFKKYRRKRKSTPRLTVHELRGGRRYLDVGSPSDKESIHELRDGTAVLDTLAQHSDDTNYGLELAQQSIIYWSHEANQEFNIRNEKVVSIMIDHKKNTFDENEAKPQKDRGQTLPCLSSSSTSNMPLKSTQDRSKSVHAVEHIGLPELLSFFIPTQYLRHMTQPSSSEGR</sequence>
<dbReference type="VEuPathDB" id="FungiDB:UREG_03891"/>
<dbReference type="CDD" id="cd04497">
    <property type="entry name" value="hPOT1_OB1_like"/>
    <property type="match status" value="1"/>
</dbReference>
<feature type="compositionally biased region" description="Basic and acidic residues" evidence="1">
    <location>
        <begin position="557"/>
        <end position="567"/>
    </location>
</feature>
<evidence type="ECO:0000313" key="4">
    <source>
        <dbReference type="Proteomes" id="UP000002058"/>
    </source>
</evidence>
<dbReference type="Gene3D" id="2.40.50.140">
    <property type="entry name" value="Nucleic acid-binding proteins"/>
    <property type="match status" value="1"/>
</dbReference>
<dbReference type="InParanoid" id="C4JM33"/>
<dbReference type="InterPro" id="IPR011564">
    <property type="entry name" value="Telomer_end-bd_POT1/Cdc13"/>
</dbReference>
<evidence type="ECO:0000313" key="3">
    <source>
        <dbReference type="EMBL" id="EEP79045.1"/>
    </source>
</evidence>
<dbReference type="OrthoDB" id="5363079at2759"/>
<dbReference type="HOGENOM" id="CLU_261220_0_0_1"/>
<dbReference type="AlphaFoldDB" id="C4JM33"/>
<dbReference type="SUPFAM" id="SSF50249">
    <property type="entry name" value="Nucleic acid-binding proteins"/>
    <property type="match status" value="1"/>
</dbReference>
<proteinExistence type="predicted"/>
<dbReference type="OMA" id="VWPYSSS"/>
<dbReference type="SMART" id="SM00976">
    <property type="entry name" value="Telo_bind"/>
    <property type="match status" value="1"/>
</dbReference>
<evidence type="ECO:0000256" key="1">
    <source>
        <dbReference type="SAM" id="MobiDB-lite"/>
    </source>
</evidence>
<feature type="region of interest" description="Disordered" evidence="1">
    <location>
        <begin position="466"/>
        <end position="656"/>
    </location>
</feature>
<dbReference type="KEGG" id="ure:UREG_03891"/>
<dbReference type="GeneID" id="8441488"/>
<feature type="region of interest" description="Disordered" evidence="1">
    <location>
        <begin position="990"/>
        <end position="1033"/>
    </location>
</feature>
<dbReference type="Proteomes" id="UP000002058">
    <property type="component" value="Unassembled WGS sequence"/>
</dbReference>
<feature type="compositionally biased region" description="Basic and acidic residues" evidence="1">
    <location>
        <begin position="794"/>
        <end position="811"/>
    </location>
</feature>
<gene>
    <name evidence="3" type="ORF">UREG_03891</name>
</gene>
<feature type="region of interest" description="Disordered" evidence="1">
    <location>
        <begin position="695"/>
        <end position="736"/>
    </location>
</feature>